<dbReference type="PIRSF" id="PIRSF037125">
    <property type="entry name" value="D-site_20S_pre-rRNA_nuclease"/>
    <property type="match status" value="1"/>
</dbReference>
<dbReference type="PANTHER" id="PTHR12814">
    <property type="entry name" value="RNA-BINDING PROTEIN NOB1"/>
    <property type="match status" value="1"/>
</dbReference>
<reference evidence="11" key="1">
    <citation type="journal article" date="2020" name="Stud. Mycol.">
        <title>101 Dothideomycetes genomes: a test case for predicting lifestyles and emergence of pathogens.</title>
        <authorList>
            <person name="Haridas S."/>
            <person name="Albert R."/>
            <person name="Binder M."/>
            <person name="Bloem J."/>
            <person name="Labutti K."/>
            <person name="Salamov A."/>
            <person name="Andreopoulos B."/>
            <person name="Baker S."/>
            <person name="Barry K."/>
            <person name="Bills G."/>
            <person name="Bluhm B."/>
            <person name="Cannon C."/>
            <person name="Castanera R."/>
            <person name="Culley D."/>
            <person name="Daum C."/>
            <person name="Ezra D."/>
            <person name="Gonzalez J."/>
            <person name="Henrissat B."/>
            <person name="Kuo A."/>
            <person name="Liang C."/>
            <person name="Lipzen A."/>
            <person name="Lutzoni F."/>
            <person name="Magnuson J."/>
            <person name="Mondo S."/>
            <person name="Nolan M."/>
            <person name="Ohm R."/>
            <person name="Pangilinan J."/>
            <person name="Park H.-J."/>
            <person name="Ramirez L."/>
            <person name="Alfaro M."/>
            <person name="Sun H."/>
            <person name="Tritt A."/>
            <person name="Yoshinaga Y."/>
            <person name="Zwiers L.-H."/>
            <person name="Turgeon B."/>
            <person name="Goodwin S."/>
            <person name="Spatafora J."/>
            <person name="Crous P."/>
            <person name="Grigoriev I."/>
        </authorList>
    </citation>
    <scope>NUCLEOTIDE SEQUENCE</scope>
    <source>
        <strain evidence="11">CBS 260.36</strain>
    </source>
</reference>
<evidence type="ECO:0000313" key="12">
    <source>
        <dbReference type="Proteomes" id="UP000799439"/>
    </source>
</evidence>
<feature type="compositionally biased region" description="Acidic residues" evidence="9">
    <location>
        <begin position="240"/>
        <end position="252"/>
    </location>
</feature>
<evidence type="ECO:0000256" key="8">
    <source>
        <dbReference type="PIRSR" id="PIRSR037125-1"/>
    </source>
</evidence>
<dbReference type="OrthoDB" id="446759at2759"/>
<evidence type="ECO:0000259" key="10">
    <source>
        <dbReference type="SMART" id="SM00670"/>
    </source>
</evidence>
<dbReference type="Proteomes" id="UP000799439">
    <property type="component" value="Unassembled WGS sequence"/>
</dbReference>
<dbReference type="InterPro" id="IPR033411">
    <property type="entry name" value="Ribonuclease_PIN"/>
</dbReference>
<keyword evidence="6 7" id="KW-0539">Nucleus</keyword>
<accession>A0A9P4J3F2</accession>
<evidence type="ECO:0000256" key="5">
    <source>
        <dbReference type="ARBA" id="ARBA00022833"/>
    </source>
</evidence>
<dbReference type="GO" id="GO:0016787">
    <property type="term" value="F:hydrolase activity"/>
    <property type="evidence" value="ECO:0007669"/>
    <property type="project" value="UniProtKB-KW"/>
</dbReference>
<feature type="domain" description="PIN" evidence="10">
    <location>
        <begin position="8"/>
        <end position="114"/>
    </location>
</feature>
<evidence type="ECO:0000256" key="7">
    <source>
        <dbReference type="PIRNR" id="PIRNR037125"/>
    </source>
</evidence>
<dbReference type="GO" id="GO:0046872">
    <property type="term" value="F:metal ion binding"/>
    <property type="evidence" value="ECO:0007669"/>
    <property type="project" value="UniProtKB-UniRule"/>
</dbReference>
<dbReference type="FunFam" id="3.40.50.1010:FF:000020">
    <property type="entry name" value="20S-pre-rRNA D-site endonuclease NOB1"/>
    <property type="match status" value="1"/>
</dbReference>
<dbReference type="InterPro" id="IPR017117">
    <property type="entry name" value="Nob1_euk"/>
</dbReference>
<evidence type="ECO:0000256" key="3">
    <source>
        <dbReference type="ARBA" id="ARBA00022723"/>
    </source>
</evidence>
<evidence type="ECO:0000256" key="2">
    <source>
        <dbReference type="ARBA" id="ARBA00022722"/>
    </source>
</evidence>
<feature type="region of interest" description="Disordered" evidence="9">
    <location>
        <begin position="161"/>
        <end position="209"/>
    </location>
</feature>
<dbReference type="GO" id="GO:0005737">
    <property type="term" value="C:cytoplasm"/>
    <property type="evidence" value="ECO:0007669"/>
    <property type="project" value="UniProtKB-ARBA"/>
</dbReference>
<dbReference type="AlphaFoldDB" id="A0A9P4J3F2"/>
<feature type="binding site" evidence="8">
    <location>
        <position position="326"/>
    </location>
    <ligand>
        <name>Zn(2+)</name>
        <dbReference type="ChEBI" id="CHEBI:29105"/>
    </ligand>
</feature>
<dbReference type="InterPro" id="IPR036283">
    <property type="entry name" value="NOB1_Zf-like_sf"/>
</dbReference>
<gene>
    <name evidence="11" type="ORF">K461DRAFT_139644</name>
</gene>
<feature type="binding site" evidence="8">
    <location>
        <position position="338"/>
    </location>
    <ligand>
        <name>Zn(2+)</name>
        <dbReference type="ChEBI" id="CHEBI:29105"/>
    </ligand>
</feature>
<dbReference type="CDD" id="cd09876">
    <property type="entry name" value="PIN_Nob1-like"/>
    <property type="match status" value="1"/>
</dbReference>
<feature type="compositionally biased region" description="Low complexity" evidence="9">
    <location>
        <begin position="269"/>
        <end position="279"/>
    </location>
</feature>
<feature type="region of interest" description="Disordered" evidence="9">
    <location>
        <begin position="223"/>
        <end position="279"/>
    </location>
</feature>
<feature type="binding site" evidence="8">
    <location>
        <position position="341"/>
    </location>
    <ligand>
        <name>Zn(2+)</name>
        <dbReference type="ChEBI" id="CHEBI:29105"/>
    </ligand>
</feature>
<name>A0A9P4J3F2_9PEZI</name>
<proteinExistence type="inferred from homology"/>
<dbReference type="SMART" id="SM00670">
    <property type="entry name" value="PINc"/>
    <property type="match status" value="1"/>
</dbReference>
<comment type="caution">
    <text evidence="11">The sequence shown here is derived from an EMBL/GenBank/DDBJ whole genome shotgun (WGS) entry which is preliminary data.</text>
</comment>
<evidence type="ECO:0000313" key="11">
    <source>
        <dbReference type="EMBL" id="KAF2153380.1"/>
    </source>
</evidence>
<keyword evidence="2" id="KW-0540">Nuclease</keyword>
<dbReference type="InterPro" id="IPR002716">
    <property type="entry name" value="PIN_dom"/>
</dbReference>
<dbReference type="GO" id="GO:0030490">
    <property type="term" value="P:maturation of SSU-rRNA"/>
    <property type="evidence" value="ECO:0007669"/>
    <property type="project" value="TreeGrafter"/>
</dbReference>
<organism evidence="11 12">
    <name type="scientific">Myriangium duriaei CBS 260.36</name>
    <dbReference type="NCBI Taxonomy" id="1168546"/>
    <lineage>
        <taxon>Eukaryota</taxon>
        <taxon>Fungi</taxon>
        <taxon>Dikarya</taxon>
        <taxon>Ascomycota</taxon>
        <taxon>Pezizomycotina</taxon>
        <taxon>Dothideomycetes</taxon>
        <taxon>Dothideomycetidae</taxon>
        <taxon>Myriangiales</taxon>
        <taxon>Myriangiaceae</taxon>
        <taxon>Myriangium</taxon>
    </lineage>
</organism>
<comment type="similarity">
    <text evidence="1 7">Belongs to the NOB1 family.</text>
</comment>
<dbReference type="PANTHER" id="PTHR12814:SF2">
    <property type="entry name" value="RNA-BINDING PROTEIN NOB1"/>
    <property type="match status" value="1"/>
</dbReference>
<comment type="subcellular location">
    <subcellularLocation>
        <location evidence="7">Nucleus</location>
        <location evidence="7">Nucleolus</location>
    </subcellularLocation>
</comment>
<sequence>MESEKPIHTLVLDTGPIIRNHPTVSSLIAQSEELITVPAIISEIRDAVTRTRVETTLVPFLKLRSPTEASIKFVTDFARKTGDAAVLSRVDLQIAALAYELECELNGGDWRLRNAPGQKRVNGAPPKKDDASGAESAAQPDAGSTGVDTGITEQTAAQTTEQITEQTADQAVGPVAESVPEDKPQNGEAESTRATAHADEASSAESAQIAEALSETTLEKDALATAETTEEDSSQISAEEAPETESEPESDGGEWITPTNLKRKQARDAGSSGAAATTTTPKMQVATITTDNALQNLLLQINLNLVSGSLARISQIRTTLLRCHACFLVHKKPDLQFCQRCGKPTLTRVTCTTDASGGFKVHLKKNIQWSHRGDRYSIPKPVHGSTNGRIHGGGKGGWGNDLVLAEDQKEYARSEERRKREEKKGRSMLDEDYLPGLLTGKREGRPGGRMKVGAGKDVNSRKR</sequence>
<feature type="compositionally biased region" description="Gly residues" evidence="9">
    <location>
        <begin position="390"/>
        <end position="399"/>
    </location>
</feature>
<dbReference type="EMBL" id="ML996085">
    <property type="protein sequence ID" value="KAF2153380.1"/>
    <property type="molecule type" value="Genomic_DNA"/>
</dbReference>
<dbReference type="GO" id="GO:0005730">
    <property type="term" value="C:nucleolus"/>
    <property type="evidence" value="ECO:0007669"/>
    <property type="project" value="UniProtKB-SubCell"/>
</dbReference>
<dbReference type="GO" id="GO:0004521">
    <property type="term" value="F:RNA endonuclease activity"/>
    <property type="evidence" value="ECO:0007669"/>
    <property type="project" value="UniProtKB-UniRule"/>
</dbReference>
<feature type="compositionally biased region" description="Basic and acidic residues" evidence="9">
    <location>
        <begin position="406"/>
        <end position="429"/>
    </location>
</feature>
<evidence type="ECO:0000256" key="9">
    <source>
        <dbReference type="SAM" id="MobiDB-lite"/>
    </source>
</evidence>
<feature type="region of interest" description="Disordered" evidence="9">
    <location>
        <begin position="374"/>
        <end position="463"/>
    </location>
</feature>
<comment type="function">
    <text evidence="7">Required for the synthesis of 40S ribosome subunits. Has a role in processing 20S pre-rRNA into the mature 18S rRNA, where it is required for cleavage at the 3' end of the mature 18S rRNA (D-site). Accompanies the 20S pre-rRNA from the nucleus to the cytoplasm.</text>
</comment>
<evidence type="ECO:0000256" key="6">
    <source>
        <dbReference type="ARBA" id="ARBA00023242"/>
    </source>
</evidence>
<evidence type="ECO:0000256" key="4">
    <source>
        <dbReference type="ARBA" id="ARBA00022801"/>
    </source>
</evidence>
<dbReference type="Gene3D" id="6.20.210.10">
    <property type="entry name" value="Nin one binding (NOB1), Zn-ribbon-like"/>
    <property type="match status" value="1"/>
</dbReference>
<dbReference type="SUPFAM" id="SSF144206">
    <property type="entry name" value="NOB1 zinc finger-like"/>
    <property type="match status" value="1"/>
</dbReference>
<dbReference type="Gene3D" id="3.40.50.1010">
    <property type="entry name" value="5'-nuclease"/>
    <property type="match status" value="1"/>
</dbReference>
<evidence type="ECO:0000256" key="1">
    <source>
        <dbReference type="ARBA" id="ARBA00005858"/>
    </source>
</evidence>
<dbReference type="GO" id="GO:0030688">
    <property type="term" value="C:preribosome, small subunit precursor"/>
    <property type="evidence" value="ECO:0007669"/>
    <property type="project" value="TreeGrafter"/>
</dbReference>
<feature type="binding site" evidence="8">
    <location>
        <position position="323"/>
    </location>
    <ligand>
        <name>Zn(2+)</name>
        <dbReference type="ChEBI" id="CHEBI:29105"/>
    </ligand>
</feature>
<keyword evidence="5 7" id="KW-0862">Zinc</keyword>
<keyword evidence="3 7" id="KW-0479">Metal-binding</keyword>
<keyword evidence="4" id="KW-0378">Hydrolase</keyword>
<dbReference type="InterPro" id="IPR014881">
    <property type="entry name" value="NOB1_Zn-bd"/>
</dbReference>
<keyword evidence="12" id="KW-1185">Reference proteome</keyword>
<protein>
    <recommendedName>
        <fullName evidence="7">20S-pre-rRNA D-site endonuclease NOB1</fullName>
    </recommendedName>
</protein>
<dbReference type="Pfam" id="PF08772">
    <property type="entry name" value="Zn_ribbon_NOB1"/>
    <property type="match status" value="1"/>
</dbReference>
<feature type="region of interest" description="Disordered" evidence="9">
    <location>
        <begin position="109"/>
        <end position="149"/>
    </location>
</feature>
<dbReference type="InterPro" id="IPR039907">
    <property type="entry name" value="NOB1"/>
</dbReference>
<dbReference type="Pfam" id="PF17146">
    <property type="entry name" value="PIN_6"/>
    <property type="match status" value="1"/>
</dbReference>